<dbReference type="InterPro" id="IPR000184">
    <property type="entry name" value="Bac_surfAg_D15"/>
</dbReference>
<dbReference type="InterPro" id="IPR010827">
    <property type="entry name" value="BamA/TamA_POTRA"/>
</dbReference>
<comment type="subcellular location">
    <subcellularLocation>
        <location evidence="1">Membrane</location>
    </subcellularLocation>
</comment>
<dbReference type="InterPro" id="IPR034746">
    <property type="entry name" value="POTRA"/>
</dbReference>
<evidence type="ECO:0000259" key="3">
    <source>
        <dbReference type="PROSITE" id="PS51779"/>
    </source>
</evidence>
<name>A0A101I2M0_UNCT6</name>
<accession>A0A101I2M0</accession>
<sequence>MISFFFISIFSEKIRSISIEGNLYLPEETIKKILKIKIGGNIDKVTFNERKNLLISFYKSKGFLDIDIERYEMFSDSNRADIFIKINEGFLTLVTDVKIYGNKVLDESEILSILGLKKNTPLNIEKIYQKQINIIDRYASLGYIYSSVDYELVPQENRYRVALYVNIDEGERTYIKDITFDKINLKATKKIFEMETKSYIGRVYVPEDIYYLQQKIYSSNLFNSLNFKVEGIDEKKESLTVYFYGEEKKKNWVSSALLYQFPNKLKISTGIGNDNLFNNSEKISLENSASSSFVSDPFMMFDKWFYTILRYKVPYLFSSFYTFNSNVGFNIESNPFYLKRDFVLNAGLSRVFNLFSFSNNWSYRLSTIDTFFEGQSYRYEKVTTNSTNLILYFDSRDEVIFPMKGVFSMAKFDFAGGFLKGYNNFLRFVYENSNYYSYKEQIVNMMRVRFGIILPYGLSYERGISINEQFTLGGLTSVRGVNQDSIGPLNDLGTRSGNFMINLNYELRVKAYKSFGMVYFFDTGLLKRYFDFKINIKDFVLSGGIGVFYNTMFGTLRFDVAKPFNVVEDMKYYFSIGNPF</sequence>
<dbReference type="Pfam" id="PF07244">
    <property type="entry name" value="POTRA"/>
    <property type="match status" value="2"/>
</dbReference>
<dbReference type="PANTHER" id="PTHR12815:SF42">
    <property type="entry name" value="BACTERIAL SURFACE ANTIGEN (D15) DOMAIN-CONTAINING PROTEIN"/>
    <property type="match status" value="1"/>
</dbReference>
<dbReference type="InterPro" id="IPR039910">
    <property type="entry name" value="D15-like"/>
</dbReference>
<dbReference type="GO" id="GO:0019867">
    <property type="term" value="C:outer membrane"/>
    <property type="evidence" value="ECO:0007669"/>
    <property type="project" value="InterPro"/>
</dbReference>
<dbReference type="EMBL" id="LGGX01000004">
    <property type="protein sequence ID" value="KUK87485.1"/>
    <property type="molecule type" value="Genomic_DNA"/>
</dbReference>
<feature type="domain" description="POTRA" evidence="3">
    <location>
        <begin position="12"/>
        <end position="89"/>
    </location>
</feature>
<gene>
    <name evidence="4" type="ORF">XE03_0652</name>
</gene>
<dbReference type="Pfam" id="PF01103">
    <property type="entry name" value="Omp85"/>
    <property type="match status" value="1"/>
</dbReference>
<evidence type="ECO:0000313" key="5">
    <source>
        <dbReference type="Proteomes" id="UP000053467"/>
    </source>
</evidence>
<proteinExistence type="predicted"/>
<dbReference type="PANTHER" id="PTHR12815">
    <property type="entry name" value="SORTING AND ASSEMBLY MACHINERY SAMM50 PROTEIN FAMILY MEMBER"/>
    <property type="match status" value="1"/>
</dbReference>
<comment type="caution">
    <text evidence="4">The sequence shown here is derived from an EMBL/GenBank/DDBJ whole genome shotgun (WGS) entry which is preliminary data.</text>
</comment>
<feature type="domain" description="POTRA" evidence="3">
    <location>
        <begin position="92"/>
        <end position="170"/>
    </location>
</feature>
<protein>
    <submittedName>
        <fullName evidence="4">Outer membrane protein assembly factor BamA</fullName>
    </submittedName>
</protein>
<dbReference type="PROSITE" id="PS51779">
    <property type="entry name" value="POTRA"/>
    <property type="match status" value="2"/>
</dbReference>
<dbReference type="Gene3D" id="3.10.20.310">
    <property type="entry name" value="membrane protein fhac"/>
    <property type="match status" value="3"/>
</dbReference>
<evidence type="ECO:0000256" key="2">
    <source>
        <dbReference type="ARBA" id="ARBA00023136"/>
    </source>
</evidence>
<reference evidence="5" key="1">
    <citation type="journal article" date="2015" name="MBio">
        <title>Genome-Resolved Metagenomic Analysis Reveals Roles for Candidate Phyla and Other Microbial Community Members in Biogeochemical Transformations in Oil Reservoirs.</title>
        <authorList>
            <person name="Hu P."/>
            <person name="Tom L."/>
            <person name="Singh A."/>
            <person name="Thomas B.C."/>
            <person name="Baker B.J."/>
            <person name="Piceno Y.M."/>
            <person name="Andersen G.L."/>
            <person name="Banfield J.F."/>
        </authorList>
    </citation>
    <scope>NUCLEOTIDE SEQUENCE [LARGE SCALE GENOMIC DNA]</scope>
</reference>
<evidence type="ECO:0000256" key="1">
    <source>
        <dbReference type="ARBA" id="ARBA00004370"/>
    </source>
</evidence>
<dbReference type="AlphaFoldDB" id="A0A101I2M0"/>
<keyword evidence="2" id="KW-0472">Membrane</keyword>
<dbReference type="Proteomes" id="UP000053467">
    <property type="component" value="Unassembled WGS sequence"/>
</dbReference>
<dbReference type="Gene3D" id="2.40.160.50">
    <property type="entry name" value="membrane protein fhac: a member of the omp85/tpsb transporter family"/>
    <property type="match status" value="1"/>
</dbReference>
<organism evidence="4 5">
    <name type="scientific">candidate division TA06 bacterium 34_109</name>
    <dbReference type="NCBI Taxonomy" id="1635277"/>
    <lineage>
        <taxon>Bacteria</taxon>
        <taxon>Bacteria division TA06</taxon>
    </lineage>
</organism>
<evidence type="ECO:0000313" key="4">
    <source>
        <dbReference type="EMBL" id="KUK87485.1"/>
    </source>
</evidence>